<accession>A0A2J8JV26</accession>
<keyword evidence="1" id="KW-1133">Transmembrane helix</keyword>
<feature type="transmembrane region" description="Helical" evidence="1">
    <location>
        <begin position="54"/>
        <end position="72"/>
    </location>
</feature>
<sequence length="74" mass="7978">MGHAASSTHWVQLSAICCPGGRSGEGLLIQEIKHTVTRVQSSVKRSSGYRPRGFSFDPGFLIVLVCLIFSVLST</sequence>
<proteinExistence type="predicted"/>
<keyword evidence="1" id="KW-0812">Transmembrane</keyword>
<protein>
    <submittedName>
        <fullName evidence="2">KCNQ1 isoform 7</fullName>
    </submittedName>
</protein>
<name>A0A2J8JV26_PANTR</name>
<organism evidence="2 3">
    <name type="scientific">Pan troglodytes</name>
    <name type="common">Chimpanzee</name>
    <dbReference type="NCBI Taxonomy" id="9598"/>
    <lineage>
        <taxon>Eukaryota</taxon>
        <taxon>Metazoa</taxon>
        <taxon>Chordata</taxon>
        <taxon>Craniata</taxon>
        <taxon>Vertebrata</taxon>
        <taxon>Euteleostomi</taxon>
        <taxon>Mammalia</taxon>
        <taxon>Eutheria</taxon>
        <taxon>Euarchontoglires</taxon>
        <taxon>Primates</taxon>
        <taxon>Haplorrhini</taxon>
        <taxon>Catarrhini</taxon>
        <taxon>Hominidae</taxon>
        <taxon>Pan</taxon>
    </lineage>
</organism>
<dbReference type="EMBL" id="NBAG03000421">
    <property type="protein sequence ID" value="PNI26601.1"/>
    <property type="molecule type" value="Genomic_DNA"/>
</dbReference>
<evidence type="ECO:0000313" key="2">
    <source>
        <dbReference type="EMBL" id="PNI26601.1"/>
    </source>
</evidence>
<dbReference type="Proteomes" id="UP000236370">
    <property type="component" value="Unassembled WGS sequence"/>
</dbReference>
<keyword evidence="1" id="KW-0472">Membrane</keyword>
<dbReference type="AlphaFoldDB" id="A0A2J8JV26"/>
<evidence type="ECO:0000256" key="1">
    <source>
        <dbReference type="SAM" id="Phobius"/>
    </source>
</evidence>
<reference evidence="2 3" key="1">
    <citation type="submission" date="2017-12" db="EMBL/GenBank/DDBJ databases">
        <title>High-resolution comparative analysis of great ape genomes.</title>
        <authorList>
            <person name="Pollen A."/>
            <person name="Hastie A."/>
            <person name="Hormozdiari F."/>
            <person name="Dougherty M."/>
            <person name="Liu R."/>
            <person name="Chaisson M."/>
            <person name="Hoppe E."/>
            <person name="Hill C."/>
            <person name="Pang A."/>
            <person name="Hillier L."/>
            <person name="Baker C."/>
            <person name="Armstrong J."/>
            <person name="Shendure J."/>
            <person name="Paten B."/>
            <person name="Wilson R."/>
            <person name="Chao H."/>
            <person name="Schneider V."/>
            <person name="Ventura M."/>
            <person name="Kronenberg Z."/>
            <person name="Murali S."/>
            <person name="Gordon D."/>
            <person name="Cantsilieris S."/>
            <person name="Munson K."/>
            <person name="Nelson B."/>
            <person name="Raja A."/>
            <person name="Underwood J."/>
            <person name="Diekhans M."/>
            <person name="Fiddes I."/>
            <person name="Haussler D."/>
            <person name="Eichler E."/>
        </authorList>
    </citation>
    <scope>NUCLEOTIDE SEQUENCE [LARGE SCALE GENOMIC DNA]</scope>
    <source>
        <strain evidence="2">Yerkes chimp pedigree #C0471</strain>
    </source>
</reference>
<gene>
    <name evidence="2" type="ORF">CK820_G0044058</name>
</gene>
<evidence type="ECO:0000313" key="3">
    <source>
        <dbReference type="Proteomes" id="UP000236370"/>
    </source>
</evidence>
<comment type="caution">
    <text evidence="2">The sequence shown here is derived from an EMBL/GenBank/DDBJ whole genome shotgun (WGS) entry which is preliminary data.</text>
</comment>
<feature type="non-terminal residue" evidence="2">
    <location>
        <position position="74"/>
    </location>
</feature>